<evidence type="ECO:0000313" key="1">
    <source>
        <dbReference type="EMBL" id="KAJ7960611.1"/>
    </source>
</evidence>
<accession>A0AAD7PLV8</accession>
<dbReference type="AlphaFoldDB" id="A0AAD7PLV8"/>
<proteinExistence type="predicted"/>
<organism evidence="1 2">
    <name type="scientific">Quillaja saponaria</name>
    <name type="common">Soap bark tree</name>
    <dbReference type="NCBI Taxonomy" id="32244"/>
    <lineage>
        <taxon>Eukaryota</taxon>
        <taxon>Viridiplantae</taxon>
        <taxon>Streptophyta</taxon>
        <taxon>Embryophyta</taxon>
        <taxon>Tracheophyta</taxon>
        <taxon>Spermatophyta</taxon>
        <taxon>Magnoliopsida</taxon>
        <taxon>eudicotyledons</taxon>
        <taxon>Gunneridae</taxon>
        <taxon>Pentapetalae</taxon>
        <taxon>rosids</taxon>
        <taxon>fabids</taxon>
        <taxon>Fabales</taxon>
        <taxon>Quillajaceae</taxon>
        <taxon>Quillaja</taxon>
    </lineage>
</organism>
<sequence length="87" mass="9745">MNNRGGYCYKYDEINYKVFENDQIERLARSAATENGMVFKKVVSSTQKEIPPAMEITLKASKDGKTWGLSGHISERRGSIQASGIRS</sequence>
<reference evidence="1" key="1">
    <citation type="journal article" date="2023" name="Science">
        <title>Elucidation of the pathway for biosynthesis of saponin adjuvants from the soapbark tree.</title>
        <authorList>
            <person name="Reed J."/>
            <person name="Orme A."/>
            <person name="El-Demerdash A."/>
            <person name="Owen C."/>
            <person name="Martin L.B.B."/>
            <person name="Misra R.C."/>
            <person name="Kikuchi S."/>
            <person name="Rejzek M."/>
            <person name="Martin A.C."/>
            <person name="Harkess A."/>
            <person name="Leebens-Mack J."/>
            <person name="Louveau T."/>
            <person name="Stephenson M.J."/>
            <person name="Osbourn A."/>
        </authorList>
    </citation>
    <scope>NUCLEOTIDE SEQUENCE</scope>
    <source>
        <strain evidence="1">S10</strain>
    </source>
</reference>
<dbReference type="Proteomes" id="UP001163823">
    <property type="component" value="Chromosome 8"/>
</dbReference>
<evidence type="ECO:0000313" key="2">
    <source>
        <dbReference type="Proteomes" id="UP001163823"/>
    </source>
</evidence>
<dbReference type="EMBL" id="JARAOO010000008">
    <property type="protein sequence ID" value="KAJ7960611.1"/>
    <property type="molecule type" value="Genomic_DNA"/>
</dbReference>
<keyword evidence="2" id="KW-1185">Reference proteome</keyword>
<dbReference type="KEGG" id="qsa:O6P43_021029"/>
<name>A0AAD7PLV8_QUISA</name>
<gene>
    <name evidence="1" type="ORF">O6P43_021029</name>
</gene>
<protein>
    <submittedName>
        <fullName evidence="1">Uncharacterized protein</fullName>
    </submittedName>
</protein>
<comment type="caution">
    <text evidence="1">The sequence shown here is derived from an EMBL/GenBank/DDBJ whole genome shotgun (WGS) entry which is preliminary data.</text>
</comment>